<evidence type="ECO:0000256" key="4">
    <source>
        <dbReference type="ARBA" id="ARBA00012438"/>
    </source>
</evidence>
<dbReference type="Pfam" id="PF00512">
    <property type="entry name" value="HisKA"/>
    <property type="match status" value="1"/>
</dbReference>
<dbReference type="PANTHER" id="PTHR43711">
    <property type="entry name" value="TWO-COMPONENT HISTIDINE KINASE"/>
    <property type="match status" value="1"/>
</dbReference>
<comment type="subcellular location">
    <subcellularLocation>
        <location evidence="2">Membrane</location>
        <topology evidence="2">Multi-pass membrane protein</topology>
    </subcellularLocation>
</comment>
<dbReference type="SUPFAM" id="SSF47384">
    <property type="entry name" value="Homodimeric domain of signal transducing histidine kinase"/>
    <property type="match status" value="1"/>
</dbReference>
<dbReference type="AlphaFoldDB" id="H6L1U3"/>
<dbReference type="GO" id="GO:0022857">
    <property type="term" value="F:transmembrane transporter activity"/>
    <property type="evidence" value="ECO:0007669"/>
    <property type="project" value="InterPro"/>
</dbReference>
<feature type="transmembrane region" description="Helical" evidence="13">
    <location>
        <begin position="391"/>
        <end position="410"/>
    </location>
</feature>
<feature type="transmembrane region" description="Helical" evidence="13">
    <location>
        <begin position="422"/>
        <end position="443"/>
    </location>
</feature>
<dbReference type="CDD" id="cd16922">
    <property type="entry name" value="HATPase_EvgS-ArcB-TorS-like"/>
    <property type="match status" value="1"/>
</dbReference>
<dbReference type="InterPro" id="IPR038377">
    <property type="entry name" value="Na/Glc_symporter_sf"/>
</dbReference>
<feature type="coiled-coil region" evidence="12">
    <location>
        <begin position="636"/>
        <end position="670"/>
    </location>
</feature>
<dbReference type="Pfam" id="PF02518">
    <property type="entry name" value="HATPase_c"/>
    <property type="match status" value="1"/>
</dbReference>
<dbReference type="eggNOG" id="COG2205">
    <property type="taxonomic scope" value="Bacteria"/>
</dbReference>
<dbReference type="EC" id="2.7.13.3" evidence="4"/>
<keyword evidence="7 13" id="KW-0812">Transmembrane</keyword>
<evidence type="ECO:0000256" key="7">
    <source>
        <dbReference type="ARBA" id="ARBA00022692"/>
    </source>
</evidence>
<dbReference type="InterPro" id="IPR050736">
    <property type="entry name" value="Sensor_HK_Regulatory"/>
</dbReference>
<keyword evidence="5" id="KW-0597">Phosphoprotein</keyword>
<keyword evidence="10" id="KW-0902">Two-component regulatory system</keyword>
<keyword evidence="11 13" id="KW-0472">Membrane</keyword>
<dbReference type="RefSeq" id="WP_015693765.1">
    <property type="nucleotide sequence ID" value="NC_016940.1"/>
</dbReference>
<dbReference type="InterPro" id="IPR036890">
    <property type="entry name" value="HATPase_C_sf"/>
</dbReference>
<keyword evidence="12" id="KW-0175">Coiled coil</keyword>
<evidence type="ECO:0000256" key="2">
    <source>
        <dbReference type="ARBA" id="ARBA00004141"/>
    </source>
</evidence>
<organism evidence="15 16">
    <name type="scientific">Saprospira grandis (strain Lewin)</name>
    <dbReference type="NCBI Taxonomy" id="984262"/>
    <lineage>
        <taxon>Bacteria</taxon>
        <taxon>Pseudomonadati</taxon>
        <taxon>Bacteroidota</taxon>
        <taxon>Saprospiria</taxon>
        <taxon>Saprospirales</taxon>
        <taxon>Saprospiraceae</taxon>
        <taxon>Saprospira</taxon>
    </lineage>
</organism>
<dbReference type="SMART" id="SM00387">
    <property type="entry name" value="HATPase_c"/>
    <property type="match status" value="1"/>
</dbReference>
<dbReference type="Proteomes" id="UP000007519">
    <property type="component" value="Chromosome"/>
</dbReference>
<keyword evidence="8 15" id="KW-0418">Kinase</keyword>
<dbReference type="STRING" id="984262.SGRA_3446"/>
<evidence type="ECO:0000256" key="1">
    <source>
        <dbReference type="ARBA" id="ARBA00000085"/>
    </source>
</evidence>
<feature type="transmembrane region" description="Helical" evidence="13">
    <location>
        <begin position="193"/>
        <end position="218"/>
    </location>
</feature>
<dbReference type="KEGG" id="sgn:SGRA_3446"/>
<name>H6L1U3_SAPGL</name>
<dbReference type="InterPro" id="IPR003594">
    <property type="entry name" value="HATPase_dom"/>
</dbReference>
<dbReference type="InterPro" id="IPR005467">
    <property type="entry name" value="His_kinase_dom"/>
</dbReference>
<evidence type="ECO:0000256" key="11">
    <source>
        <dbReference type="ARBA" id="ARBA00023136"/>
    </source>
</evidence>
<evidence type="ECO:0000313" key="15">
    <source>
        <dbReference type="EMBL" id="AFC26171.1"/>
    </source>
</evidence>
<dbReference type="EMBL" id="CP002831">
    <property type="protein sequence ID" value="AFC26171.1"/>
    <property type="molecule type" value="Genomic_DNA"/>
</dbReference>
<evidence type="ECO:0000256" key="13">
    <source>
        <dbReference type="SAM" id="Phobius"/>
    </source>
</evidence>
<dbReference type="eggNOG" id="COG0591">
    <property type="taxonomic scope" value="Bacteria"/>
</dbReference>
<evidence type="ECO:0000313" key="16">
    <source>
        <dbReference type="Proteomes" id="UP000007519"/>
    </source>
</evidence>
<feature type="transmembrane region" description="Helical" evidence="13">
    <location>
        <begin position="290"/>
        <end position="314"/>
    </location>
</feature>
<dbReference type="PANTHER" id="PTHR43711:SF30">
    <property type="entry name" value="HISTIDINE KINASE"/>
    <property type="match status" value="1"/>
</dbReference>
<feature type="transmembrane region" description="Helical" evidence="13">
    <location>
        <begin position="156"/>
        <end position="181"/>
    </location>
</feature>
<dbReference type="PRINTS" id="PR00344">
    <property type="entry name" value="BCTRLSENSOR"/>
</dbReference>
<dbReference type="PROSITE" id="PS50109">
    <property type="entry name" value="HIS_KIN"/>
    <property type="match status" value="1"/>
</dbReference>
<dbReference type="SUPFAM" id="SSF55874">
    <property type="entry name" value="ATPase domain of HSP90 chaperone/DNA topoisomerase II/histidine kinase"/>
    <property type="match status" value="1"/>
</dbReference>
<protein>
    <recommendedName>
        <fullName evidence="4">histidine kinase</fullName>
        <ecNumber evidence="4">2.7.13.3</ecNumber>
    </recommendedName>
</protein>
<dbReference type="GO" id="GO:0016020">
    <property type="term" value="C:membrane"/>
    <property type="evidence" value="ECO:0007669"/>
    <property type="project" value="UniProtKB-SubCell"/>
</dbReference>
<evidence type="ECO:0000256" key="9">
    <source>
        <dbReference type="ARBA" id="ARBA00022989"/>
    </source>
</evidence>
<dbReference type="InterPro" id="IPR003661">
    <property type="entry name" value="HisK_dim/P_dom"/>
</dbReference>
<proteinExistence type="inferred from homology"/>
<accession>H6L1U3</accession>
<evidence type="ECO:0000256" key="6">
    <source>
        <dbReference type="ARBA" id="ARBA00022679"/>
    </source>
</evidence>
<feature type="transmembrane region" description="Helical" evidence="13">
    <location>
        <begin position="115"/>
        <end position="136"/>
    </location>
</feature>
<dbReference type="InterPro" id="IPR036097">
    <property type="entry name" value="HisK_dim/P_sf"/>
</dbReference>
<keyword evidence="6" id="KW-0808">Transferase</keyword>
<keyword evidence="16" id="KW-1185">Reference proteome</keyword>
<dbReference type="GO" id="GO:0000155">
    <property type="term" value="F:phosphorelay sensor kinase activity"/>
    <property type="evidence" value="ECO:0007669"/>
    <property type="project" value="InterPro"/>
</dbReference>
<dbReference type="InterPro" id="IPR001734">
    <property type="entry name" value="Na/solute_symporter"/>
</dbReference>
<feature type="transmembrane region" description="Helical" evidence="13">
    <location>
        <begin position="6"/>
        <end position="26"/>
    </location>
</feature>
<dbReference type="Gene3D" id="1.10.287.130">
    <property type="match status" value="1"/>
</dbReference>
<keyword evidence="9 13" id="KW-1133">Transmembrane helix</keyword>
<feature type="transmembrane region" description="Helical" evidence="13">
    <location>
        <begin position="251"/>
        <end position="269"/>
    </location>
</feature>
<dbReference type="Gene3D" id="3.30.565.10">
    <property type="entry name" value="Histidine kinase-like ATPase, C-terminal domain"/>
    <property type="match status" value="1"/>
</dbReference>
<feature type="transmembrane region" description="Helical" evidence="13">
    <location>
        <begin position="68"/>
        <end position="87"/>
    </location>
</feature>
<dbReference type="CDD" id="cd10322">
    <property type="entry name" value="SLC5sbd"/>
    <property type="match status" value="1"/>
</dbReference>
<comment type="catalytic activity">
    <reaction evidence="1">
        <text>ATP + protein L-histidine = ADP + protein N-phospho-L-histidine.</text>
        <dbReference type="EC" id="2.7.13.3"/>
    </reaction>
</comment>
<feature type="transmembrane region" description="Helical" evidence="13">
    <location>
        <begin position="337"/>
        <end position="370"/>
    </location>
</feature>
<dbReference type="CDD" id="cd00082">
    <property type="entry name" value="HisKA"/>
    <property type="match status" value="1"/>
</dbReference>
<evidence type="ECO:0000256" key="8">
    <source>
        <dbReference type="ARBA" id="ARBA00022777"/>
    </source>
</evidence>
<dbReference type="SMART" id="SM00388">
    <property type="entry name" value="HisKA"/>
    <property type="match status" value="1"/>
</dbReference>
<evidence type="ECO:0000256" key="3">
    <source>
        <dbReference type="ARBA" id="ARBA00006434"/>
    </source>
</evidence>
<dbReference type="FunFam" id="3.30.565.10:FF:000006">
    <property type="entry name" value="Sensor histidine kinase WalK"/>
    <property type="match status" value="1"/>
</dbReference>
<evidence type="ECO:0000256" key="12">
    <source>
        <dbReference type="SAM" id="Coils"/>
    </source>
</evidence>
<dbReference type="HOGENOM" id="CLU_000445_22_1_10"/>
<sequence length="895" mass="99710">MSAAQLAIPVALAYLALLFVLAYWANRRAEKGQSWTDNPLAYSLSLAVFCTAWTFYGSVGKASSSGPVFLTTYLGPLLLSPVWYLLLRQMVRVSKKQRISSIADFISARYGKSGFLGGLVAFIAFACVVPYISLQLKAITVSLNTLIGYDPATTDFSQMTILGDTAFFIAIILAIFIIFFGTQNLDSSKRRDGLMAVIVFESVFKLVTFLALGFYIAYGLYDGPGSIFQAALEKEELRPLLSMQGNDNLGYWDWSWFILISMSAILFLPRQFQVAVVENSHEQHLKMASWFFPLYLLLINLFVPIIAIAGRLYFEGQAYDADSFVLSLPLAEGQDALALLSFLGGLAAATGMIIIATLALSTMVTSNLLIPILIRTKAIDLNKAQQLSSSIVFARRAAVAFTILWAYIYFKIIANARPLVDTGWVSFVGIAQLAPAMLGGLFWRSATKAGAKAGILAGFIVWGAMLPLPAVWPDWAALLADSEQHPVPRAAFWSLLTNLIFYVGVSLRSKPSALELTQAALFIDDEDHSPFAEPEEDDHSQILNHDIVALLSRFMSEQALEWAEQFFEEKGKPYLPMSLANNQFIQAAENTLGGVLGTASARAIFASMVKQKPIGQKQLFKMLQETEALLRYTREIESKSAILQRTQAELQQANEQLKELAQMKDDFVSTVTHELRTPLTSIQSLSQILKERKDSLPAERQAQFLAVIFKESQRLGRLIDEVLDFQRLEQRKMSFSYSRFLVQELLADVLLILEESMEQNGVTVENKLQSLRPNYIVEADYDRLKQVLINLISNAIKFKQAGRPLRIQIDAEKNGKELIFSVSDNGIGIPNELHQSIFEQFKQGQMPSRDKPKGSGLGLAICKQIIEQHRGHIWLSSQPNFGSTFYFSIPLTTKK</sequence>
<feature type="transmembrane region" description="Helical" evidence="13">
    <location>
        <begin position="38"/>
        <end position="56"/>
    </location>
</feature>
<comment type="similarity">
    <text evidence="3">Belongs to the sodium:solute symporter (SSF) (TC 2.A.21) family.</text>
</comment>
<reference evidence="15 16" key="1">
    <citation type="journal article" date="2012" name="Stand. Genomic Sci.">
        <title>Complete genome sequencing and analysis of Saprospira grandis str. Lewin, a predatory marine bacterium.</title>
        <authorList>
            <person name="Saw J.H."/>
            <person name="Yuryev A."/>
            <person name="Kanbe M."/>
            <person name="Hou S."/>
            <person name="Young A.G."/>
            <person name="Aizawa S."/>
            <person name="Alam M."/>
        </authorList>
    </citation>
    <scope>NUCLEOTIDE SEQUENCE [LARGE SCALE GENOMIC DNA]</scope>
    <source>
        <strain evidence="15 16">Lewin</strain>
    </source>
</reference>
<feature type="transmembrane region" description="Helical" evidence="13">
    <location>
        <begin position="450"/>
        <end position="470"/>
    </location>
</feature>
<dbReference type="PROSITE" id="PS50283">
    <property type="entry name" value="NA_SOLUT_SYMP_3"/>
    <property type="match status" value="1"/>
</dbReference>
<dbReference type="FunFam" id="1.10.287.130:FF:000001">
    <property type="entry name" value="Two-component sensor histidine kinase"/>
    <property type="match status" value="1"/>
</dbReference>
<dbReference type="Gene3D" id="1.20.1730.10">
    <property type="entry name" value="Sodium/glucose cotransporter"/>
    <property type="match status" value="1"/>
</dbReference>
<dbReference type="OrthoDB" id="9764438at2"/>
<gene>
    <name evidence="15" type="ordered locus">SGRA_3446</name>
</gene>
<evidence type="ECO:0000259" key="14">
    <source>
        <dbReference type="PROSITE" id="PS50109"/>
    </source>
</evidence>
<evidence type="ECO:0000256" key="10">
    <source>
        <dbReference type="ARBA" id="ARBA00023012"/>
    </source>
</evidence>
<evidence type="ECO:0000256" key="5">
    <source>
        <dbReference type="ARBA" id="ARBA00022553"/>
    </source>
</evidence>
<dbReference type="InterPro" id="IPR004358">
    <property type="entry name" value="Sig_transdc_His_kin-like_C"/>
</dbReference>
<feature type="domain" description="Histidine kinase" evidence="14">
    <location>
        <begin position="670"/>
        <end position="893"/>
    </location>
</feature>